<gene>
    <name evidence="4" type="ORF">H6G59_22635</name>
</gene>
<name>A0ABR8FP21_9NOST</name>
<keyword evidence="1" id="KW-0378">Hydrolase</keyword>
<dbReference type="Pfam" id="PF11741">
    <property type="entry name" value="AMIN"/>
    <property type="match status" value="2"/>
</dbReference>
<dbReference type="Pfam" id="PF01520">
    <property type="entry name" value="Amidase_3"/>
    <property type="match status" value="1"/>
</dbReference>
<dbReference type="Gene3D" id="3.40.630.40">
    <property type="entry name" value="Zn-dependent exopeptidases"/>
    <property type="match status" value="1"/>
</dbReference>
<feature type="region of interest" description="Disordered" evidence="2">
    <location>
        <begin position="405"/>
        <end position="434"/>
    </location>
</feature>
<protein>
    <submittedName>
        <fullName evidence="4">N-acetylmuramoyl-L-alanine amidase</fullName>
    </submittedName>
</protein>
<feature type="domain" description="MurNAc-LAA" evidence="3">
    <location>
        <begin position="501"/>
        <end position="610"/>
    </location>
</feature>
<sequence length="616" mass="66523">MKIYSLLPGTLGTIVLLASPTLAAKLESWRFDANQNQLEINTSGAVQPQAQLIFNPTRLVIDLPNTKFGRSQLTQPVGGAIRSIRVGQFDPQTARIVVEFNAGYTLNPDLIKFVGTTASRWKVQLPKLEFEKVPVSSNTNTYGLVTIDSQAQPEFSTAANTTAGITQIQKIQATGDGFFIRTSGGNPQIRINRSRDNTTIFMDISGATLSPGLPPGNLPVNQHGVSRIEFTQLQTKPTSVRLTLRVDKNSPDWRASISSVGGLVLLPTKGVVRLPGNNNQSTPIPSTINRPVSDTPATIQSVELAANGTQLLIRADQAVSATGAWDRSSGLFRITIPNAKLASKVQGPTLNTSSSVLRVRMQPQAPNSVVVFVQPASGVKIGALNQVSDQIVALELQRYGQVRPPISLPPLPSANSGQLPDPNIRTPQPRPRASVPKGKLLVIIDPGHGGKDSGAVGIGGIQEKNIILPIGKRVAEILQQNGVQAVMTRDSDYFVSLPGRVQMAERANADVFVSIHANSAGASRPEVSGLETYYYDNGLTLARIVHNRILQSLNVRDRKVRKARFYVLRKSSMPSILVETGFVTGQEDAAKLRTSAYQNQMAEAIAQGILQYLRQR</sequence>
<evidence type="ECO:0000313" key="4">
    <source>
        <dbReference type="EMBL" id="MBD2570640.1"/>
    </source>
</evidence>
<dbReference type="Gene3D" id="2.60.40.3500">
    <property type="match status" value="1"/>
</dbReference>
<reference evidence="4 5" key="1">
    <citation type="journal article" date="2020" name="ISME J.">
        <title>Comparative genomics reveals insights into cyanobacterial evolution and habitat adaptation.</title>
        <authorList>
            <person name="Chen M.Y."/>
            <person name="Teng W.K."/>
            <person name="Zhao L."/>
            <person name="Hu C.X."/>
            <person name="Zhou Y.K."/>
            <person name="Han B.P."/>
            <person name="Song L.R."/>
            <person name="Shu W.S."/>
        </authorList>
    </citation>
    <scope>NUCLEOTIDE SEQUENCE [LARGE SCALE GENOMIC DNA]</scope>
    <source>
        <strain evidence="4 5">FACHB-196</strain>
    </source>
</reference>
<accession>A0ABR8FP21</accession>
<dbReference type="InterPro" id="IPR050695">
    <property type="entry name" value="N-acetylmuramoyl_amidase_3"/>
</dbReference>
<evidence type="ECO:0000256" key="2">
    <source>
        <dbReference type="SAM" id="MobiDB-lite"/>
    </source>
</evidence>
<evidence type="ECO:0000313" key="5">
    <source>
        <dbReference type="Proteomes" id="UP000640531"/>
    </source>
</evidence>
<dbReference type="EMBL" id="JACJST010000027">
    <property type="protein sequence ID" value="MBD2570640.1"/>
    <property type="molecule type" value="Genomic_DNA"/>
</dbReference>
<evidence type="ECO:0000259" key="3">
    <source>
        <dbReference type="SMART" id="SM00646"/>
    </source>
</evidence>
<proteinExistence type="predicted"/>
<dbReference type="RefSeq" id="WP_190718875.1">
    <property type="nucleotide sequence ID" value="NZ_JACJST010000027.1"/>
</dbReference>
<dbReference type="SUPFAM" id="SSF53187">
    <property type="entry name" value="Zn-dependent exopeptidases"/>
    <property type="match status" value="1"/>
</dbReference>
<dbReference type="CDD" id="cd02696">
    <property type="entry name" value="MurNAc-LAA"/>
    <property type="match status" value="1"/>
</dbReference>
<comment type="caution">
    <text evidence="4">The sequence shown here is derived from an EMBL/GenBank/DDBJ whole genome shotgun (WGS) entry which is preliminary data.</text>
</comment>
<evidence type="ECO:0000256" key="1">
    <source>
        <dbReference type="ARBA" id="ARBA00022801"/>
    </source>
</evidence>
<organism evidence="4 5">
    <name type="scientific">Anabaena lutea FACHB-196</name>
    <dbReference type="NCBI Taxonomy" id="2692881"/>
    <lineage>
        <taxon>Bacteria</taxon>
        <taxon>Bacillati</taxon>
        <taxon>Cyanobacteriota</taxon>
        <taxon>Cyanophyceae</taxon>
        <taxon>Nostocales</taxon>
        <taxon>Nostocaceae</taxon>
        <taxon>Anabaena</taxon>
    </lineage>
</organism>
<dbReference type="PANTHER" id="PTHR30404:SF0">
    <property type="entry name" value="N-ACETYLMURAMOYL-L-ALANINE AMIDASE AMIC"/>
    <property type="match status" value="1"/>
</dbReference>
<dbReference type="PANTHER" id="PTHR30404">
    <property type="entry name" value="N-ACETYLMURAMOYL-L-ALANINE AMIDASE"/>
    <property type="match status" value="1"/>
</dbReference>
<dbReference type="Proteomes" id="UP000640531">
    <property type="component" value="Unassembled WGS sequence"/>
</dbReference>
<keyword evidence="5" id="KW-1185">Reference proteome</keyword>
<dbReference type="InterPro" id="IPR021731">
    <property type="entry name" value="AMIN_dom"/>
</dbReference>
<dbReference type="InterPro" id="IPR002508">
    <property type="entry name" value="MurNAc-LAA_cat"/>
</dbReference>
<dbReference type="SMART" id="SM00646">
    <property type="entry name" value="Ami_3"/>
    <property type="match status" value="1"/>
</dbReference>